<proteinExistence type="predicted"/>
<evidence type="ECO:0000313" key="6">
    <source>
        <dbReference type="Proteomes" id="UP001154282"/>
    </source>
</evidence>
<dbReference type="EMBL" id="CAMGYJ010000011">
    <property type="protein sequence ID" value="CAI0628162.1"/>
    <property type="molecule type" value="Genomic_DNA"/>
</dbReference>
<evidence type="ECO:0000313" key="2">
    <source>
        <dbReference type="EMBL" id="CAI0416083.1"/>
    </source>
</evidence>
<comment type="caution">
    <text evidence="2">The sequence shown here is derived from an EMBL/GenBank/DDBJ whole genome shotgun (WGS) entry which is preliminary data.</text>
</comment>
<evidence type="ECO:0000313" key="3">
    <source>
        <dbReference type="EMBL" id="CAI0428156.1"/>
    </source>
</evidence>
<protein>
    <submittedName>
        <fullName evidence="2">Uncharacterized protein</fullName>
    </submittedName>
</protein>
<sequence length="17" mass="2007">MPRPQCSLRCEHLSHRG</sequence>
<keyword evidence="6" id="KW-1185">Reference proteome</keyword>
<dbReference type="EMBL" id="CAMGYJ010000006">
    <property type="protein sequence ID" value="CAI0428156.1"/>
    <property type="molecule type" value="Genomic_DNA"/>
</dbReference>
<dbReference type="AlphaFoldDB" id="A0AAV0K4T8"/>
<name>A0AAV0K4T8_9ROSI</name>
<accession>A0AAV0K4T8</accession>
<dbReference type="EMBL" id="CAMGYJ010000011">
    <property type="protein sequence ID" value="CAI0561051.1"/>
    <property type="molecule type" value="Genomic_DNA"/>
</dbReference>
<evidence type="ECO:0000313" key="5">
    <source>
        <dbReference type="EMBL" id="CAI0628162.1"/>
    </source>
</evidence>
<evidence type="ECO:0000313" key="1">
    <source>
        <dbReference type="EMBL" id="CAI0401416.1"/>
    </source>
</evidence>
<gene>
    <name evidence="1" type="ORF">LITE_LOCUS11193</name>
    <name evidence="2" type="ORF">LITE_LOCUS16839</name>
    <name evidence="3" type="ORF">LITE_LOCUS21531</name>
    <name evidence="4" type="ORF">LITE_LOCUS49911</name>
    <name evidence="5" type="ORF">LITE_LOCUS51549</name>
</gene>
<dbReference type="Proteomes" id="UP001154282">
    <property type="component" value="Unassembled WGS sequence"/>
</dbReference>
<evidence type="ECO:0000313" key="4">
    <source>
        <dbReference type="EMBL" id="CAI0561051.1"/>
    </source>
</evidence>
<reference evidence="2" key="1">
    <citation type="submission" date="2022-08" db="EMBL/GenBank/DDBJ databases">
        <authorList>
            <person name="Gutierrez-Valencia J."/>
        </authorList>
    </citation>
    <scope>NUCLEOTIDE SEQUENCE</scope>
</reference>
<dbReference type="EMBL" id="CAMGYJ010000004">
    <property type="protein sequence ID" value="CAI0401416.1"/>
    <property type="molecule type" value="Genomic_DNA"/>
</dbReference>
<organism evidence="2 6">
    <name type="scientific">Linum tenue</name>
    <dbReference type="NCBI Taxonomy" id="586396"/>
    <lineage>
        <taxon>Eukaryota</taxon>
        <taxon>Viridiplantae</taxon>
        <taxon>Streptophyta</taxon>
        <taxon>Embryophyta</taxon>
        <taxon>Tracheophyta</taxon>
        <taxon>Spermatophyta</taxon>
        <taxon>Magnoliopsida</taxon>
        <taxon>eudicotyledons</taxon>
        <taxon>Gunneridae</taxon>
        <taxon>Pentapetalae</taxon>
        <taxon>rosids</taxon>
        <taxon>fabids</taxon>
        <taxon>Malpighiales</taxon>
        <taxon>Linaceae</taxon>
        <taxon>Linum</taxon>
    </lineage>
</organism>
<dbReference type="EMBL" id="CAMGYJ010000005">
    <property type="protein sequence ID" value="CAI0416083.1"/>
    <property type="molecule type" value="Genomic_DNA"/>
</dbReference>